<proteinExistence type="inferred from homology"/>
<keyword evidence="4" id="KW-1185">Reference proteome</keyword>
<evidence type="ECO:0000256" key="2">
    <source>
        <dbReference type="ARBA" id="ARBA00023002"/>
    </source>
</evidence>
<evidence type="ECO:0000313" key="3">
    <source>
        <dbReference type="EMBL" id="KAH7136940.1"/>
    </source>
</evidence>
<dbReference type="Gene3D" id="3.40.50.720">
    <property type="entry name" value="NAD(P)-binding Rossmann-like Domain"/>
    <property type="match status" value="1"/>
</dbReference>
<reference evidence="3" key="1">
    <citation type="journal article" date="2021" name="Nat. Commun.">
        <title>Genetic determinants of endophytism in the Arabidopsis root mycobiome.</title>
        <authorList>
            <person name="Mesny F."/>
            <person name="Miyauchi S."/>
            <person name="Thiergart T."/>
            <person name="Pickel B."/>
            <person name="Atanasova L."/>
            <person name="Karlsson M."/>
            <person name="Huettel B."/>
            <person name="Barry K.W."/>
            <person name="Haridas S."/>
            <person name="Chen C."/>
            <person name="Bauer D."/>
            <person name="Andreopoulos W."/>
            <person name="Pangilinan J."/>
            <person name="LaButti K."/>
            <person name="Riley R."/>
            <person name="Lipzen A."/>
            <person name="Clum A."/>
            <person name="Drula E."/>
            <person name="Henrissat B."/>
            <person name="Kohler A."/>
            <person name="Grigoriev I.V."/>
            <person name="Martin F.M."/>
            <person name="Hacquard S."/>
        </authorList>
    </citation>
    <scope>NUCLEOTIDE SEQUENCE</scope>
    <source>
        <strain evidence="3">MPI-CAGE-AT-0021</strain>
    </source>
</reference>
<dbReference type="PANTHER" id="PTHR24320">
    <property type="entry name" value="RETINOL DEHYDROGENASE"/>
    <property type="match status" value="1"/>
</dbReference>
<dbReference type="GO" id="GO:0016491">
    <property type="term" value="F:oxidoreductase activity"/>
    <property type="evidence" value="ECO:0007669"/>
    <property type="project" value="UniProtKB-KW"/>
</dbReference>
<dbReference type="Pfam" id="PF00106">
    <property type="entry name" value="adh_short"/>
    <property type="match status" value="1"/>
</dbReference>
<dbReference type="OrthoDB" id="191139at2759"/>
<evidence type="ECO:0008006" key="5">
    <source>
        <dbReference type="Google" id="ProtNLM"/>
    </source>
</evidence>
<dbReference type="InterPro" id="IPR002347">
    <property type="entry name" value="SDR_fam"/>
</dbReference>
<dbReference type="PANTHER" id="PTHR24320:SF154">
    <property type="entry name" value="OXIDOREDUCTASE, SHORT-CHAIN DEHYDROGENASE_REDUCTASE FAMILY (AFU_ORTHOLOGUE AFUA_2G04560)"/>
    <property type="match status" value="1"/>
</dbReference>
<dbReference type="EMBL" id="JAGMUU010000016">
    <property type="protein sequence ID" value="KAH7136940.1"/>
    <property type="molecule type" value="Genomic_DNA"/>
</dbReference>
<evidence type="ECO:0000256" key="1">
    <source>
        <dbReference type="ARBA" id="ARBA00006484"/>
    </source>
</evidence>
<gene>
    <name evidence="3" type="ORF">B0J13DRAFT_640628</name>
</gene>
<name>A0A9P9IZS7_9HYPO</name>
<accession>A0A9P9IZS7</accession>
<sequence length="309" mass="34012">MPAIKGFVDYDPEKDLPSFKGKVIFVTGGTAGLGRESVEALAKHDPEHIYFSGRNAKAATTLIEAINKASPGVGLTFMDLDMTSLASVRAAMKGFTHHRLDILMCNAGIMAHPPAVTKDGFELQFGVNHLAHAVIIDSLLPTLQKTADLVDSDVRVIYLTSEGYTGHPTGGFLYDRLRTPMDMFFGSWLRYGQSKLANVVYAKEVARRYPKIQAVSVHPGVVKTELVTNLTFVRRAFVYTANFLMGISLMEPKQGSYSQLWVTGADREQLVSGAYYRPIGVETEVDATANSEEVATKLWNWTQDTLKTV</sequence>
<comment type="similarity">
    <text evidence="1">Belongs to the short-chain dehydrogenases/reductases (SDR) family.</text>
</comment>
<dbReference type="SUPFAM" id="SSF51735">
    <property type="entry name" value="NAD(P)-binding Rossmann-fold domains"/>
    <property type="match status" value="1"/>
</dbReference>
<comment type="caution">
    <text evidence="3">The sequence shown here is derived from an EMBL/GenBank/DDBJ whole genome shotgun (WGS) entry which is preliminary data.</text>
</comment>
<dbReference type="Proteomes" id="UP000717696">
    <property type="component" value="Unassembled WGS sequence"/>
</dbReference>
<protein>
    <recommendedName>
        <fullName evidence="5">Oxidoreductase</fullName>
    </recommendedName>
</protein>
<evidence type="ECO:0000313" key="4">
    <source>
        <dbReference type="Proteomes" id="UP000717696"/>
    </source>
</evidence>
<dbReference type="PRINTS" id="PR00081">
    <property type="entry name" value="GDHRDH"/>
</dbReference>
<keyword evidence="2" id="KW-0560">Oxidoreductase</keyword>
<dbReference type="InterPro" id="IPR036291">
    <property type="entry name" value="NAD(P)-bd_dom_sf"/>
</dbReference>
<dbReference type="AlphaFoldDB" id="A0A9P9IZS7"/>
<organism evidence="3 4">
    <name type="scientific">Dactylonectria estremocensis</name>
    <dbReference type="NCBI Taxonomy" id="1079267"/>
    <lineage>
        <taxon>Eukaryota</taxon>
        <taxon>Fungi</taxon>
        <taxon>Dikarya</taxon>
        <taxon>Ascomycota</taxon>
        <taxon>Pezizomycotina</taxon>
        <taxon>Sordariomycetes</taxon>
        <taxon>Hypocreomycetidae</taxon>
        <taxon>Hypocreales</taxon>
        <taxon>Nectriaceae</taxon>
        <taxon>Dactylonectria</taxon>
    </lineage>
</organism>